<dbReference type="InterPro" id="IPR007712">
    <property type="entry name" value="RelE/ParE_toxin"/>
</dbReference>
<evidence type="ECO:0000256" key="1">
    <source>
        <dbReference type="ARBA" id="ARBA00022649"/>
    </source>
</evidence>
<dbReference type="Gene3D" id="3.30.2310.20">
    <property type="entry name" value="RelE-like"/>
    <property type="match status" value="1"/>
</dbReference>
<dbReference type="InterPro" id="IPR035093">
    <property type="entry name" value="RelE/ParE_toxin_dom_sf"/>
</dbReference>
<keyword evidence="1" id="KW-1277">Toxin-antitoxin system</keyword>
<accession>A0ABW5VEG1</accession>
<dbReference type="RefSeq" id="WP_251806960.1">
    <property type="nucleotide sequence ID" value="NZ_CP166679.1"/>
</dbReference>
<organism evidence="2 3">
    <name type="scientific">Arenibacter antarcticus</name>
    <dbReference type="NCBI Taxonomy" id="2040469"/>
    <lineage>
        <taxon>Bacteria</taxon>
        <taxon>Pseudomonadati</taxon>
        <taxon>Bacteroidota</taxon>
        <taxon>Flavobacteriia</taxon>
        <taxon>Flavobacteriales</taxon>
        <taxon>Flavobacteriaceae</taxon>
        <taxon>Arenibacter</taxon>
    </lineage>
</organism>
<evidence type="ECO:0000313" key="3">
    <source>
        <dbReference type="Proteomes" id="UP001597532"/>
    </source>
</evidence>
<name>A0ABW5VEG1_9FLAO</name>
<evidence type="ECO:0000313" key="2">
    <source>
        <dbReference type="EMBL" id="MFD2788636.1"/>
    </source>
</evidence>
<keyword evidence="3" id="KW-1185">Reference proteome</keyword>
<comment type="caution">
    <text evidence="2">The sequence shown here is derived from an EMBL/GenBank/DDBJ whole genome shotgun (WGS) entry which is preliminary data.</text>
</comment>
<dbReference type="Pfam" id="PF05016">
    <property type="entry name" value="ParE_toxin"/>
    <property type="match status" value="1"/>
</dbReference>
<sequence>MKAIWTRLALEIEDEIIEYLKVKWTYEVLANFLDTVEKTIISLEGNPYMGHIYEINPKYRKILITEHTYFICLVDKELVLILFWPTSQDPEELKMLFT</sequence>
<reference evidence="3" key="1">
    <citation type="journal article" date="2019" name="Int. J. Syst. Evol. Microbiol.">
        <title>The Global Catalogue of Microorganisms (GCM) 10K type strain sequencing project: providing services to taxonomists for standard genome sequencing and annotation.</title>
        <authorList>
            <consortium name="The Broad Institute Genomics Platform"/>
            <consortium name="The Broad Institute Genome Sequencing Center for Infectious Disease"/>
            <person name="Wu L."/>
            <person name="Ma J."/>
        </authorList>
    </citation>
    <scope>NUCLEOTIDE SEQUENCE [LARGE SCALE GENOMIC DNA]</scope>
    <source>
        <strain evidence="3">KCTC 52924</strain>
    </source>
</reference>
<dbReference type="EMBL" id="JBHUOK010000004">
    <property type="protein sequence ID" value="MFD2788636.1"/>
    <property type="molecule type" value="Genomic_DNA"/>
</dbReference>
<proteinExistence type="predicted"/>
<dbReference type="Proteomes" id="UP001597532">
    <property type="component" value="Unassembled WGS sequence"/>
</dbReference>
<protein>
    <submittedName>
        <fullName evidence="2">Type II toxin-antitoxin system RelE/ParE family toxin</fullName>
    </submittedName>
</protein>
<gene>
    <name evidence="2" type="ORF">ACFS1K_02560</name>
</gene>